<dbReference type="SUPFAM" id="SSF46906">
    <property type="entry name" value="Ribosomal protein L11, C-terminal domain"/>
    <property type="match status" value="1"/>
</dbReference>
<comment type="similarity">
    <text evidence="1 5">Belongs to the universal ribosomal protein uL11 family.</text>
</comment>
<evidence type="ECO:0000259" key="7">
    <source>
        <dbReference type="Pfam" id="PF03946"/>
    </source>
</evidence>
<dbReference type="Gene3D" id="3.30.1550.10">
    <property type="entry name" value="Ribosomal protein L11/L12, N-terminal domain"/>
    <property type="match status" value="1"/>
</dbReference>
<dbReference type="eggNOG" id="KOG3257">
    <property type="taxonomic scope" value="Eukaryota"/>
</dbReference>
<dbReference type="Pfam" id="PF00298">
    <property type="entry name" value="Ribosomal_L11"/>
    <property type="match status" value="1"/>
</dbReference>
<dbReference type="HAMAP" id="MF_00736">
    <property type="entry name" value="Ribosomal_uL11"/>
    <property type="match status" value="1"/>
</dbReference>
<dbReference type="GO" id="GO:0006412">
    <property type="term" value="P:translation"/>
    <property type="evidence" value="ECO:0007669"/>
    <property type="project" value="InterPro"/>
</dbReference>
<evidence type="ECO:0000256" key="2">
    <source>
        <dbReference type="ARBA" id="ARBA00022980"/>
    </source>
</evidence>
<sequence>MSKAGAKAAVAQSLRLLVPAGKAAPSPPVGPALGQRGVKSMDFCKAFNDRTKKLLPGIPIPTSITIEPNRTFTFITKNPPTTWLLLQAAGVEKGSSRPGDVIVGEVSLKHIYEIAKIKSKDPAFRGTGLREVASRVVGTAKGIGLKVVY</sequence>
<dbReference type="EMBL" id="KQ257454">
    <property type="protein sequence ID" value="KND01577.1"/>
    <property type="molecule type" value="Genomic_DNA"/>
</dbReference>
<dbReference type="InterPro" id="IPR036796">
    <property type="entry name" value="Ribosomal_uL11_N_sf"/>
</dbReference>
<dbReference type="FunFam" id="1.10.10.250:FF:000003">
    <property type="entry name" value="Mitochondrial ribosomal protein L11"/>
    <property type="match status" value="1"/>
</dbReference>
<dbReference type="InterPro" id="IPR020783">
    <property type="entry name" value="Ribosomal_uL11_C"/>
</dbReference>
<dbReference type="SMART" id="SM00649">
    <property type="entry name" value="RL11"/>
    <property type="match status" value="1"/>
</dbReference>
<dbReference type="InParanoid" id="A0A0L0HKH1"/>
<proteinExistence type="inferred from homology"/>
<dbReference type="OrthoDB" id="1091498at2759"/>
<evidence type="ECO:0000256" key="3">
    <source>
        <dbReference type="ARBA" id="ARBA00023274"/>
    </source>
</evidence>
<keyword evidence="2 5" id="KW-0689">Ribosomal protein</keyword>
<dbReference type="InterPro" id="IPR000911">
    <property type="entry name" value="Ribosomal_uL11"/>
</dbReference>
<evidence type="ECO:0000259" key="6">
    <source>
        <dbReference type="Pfam" id="PF00298"/>
    </source>
</evidence>
<keyword evidence="9" id="KW-1185">Reference proteome</keyword>
<dbReference type="STRING" id="645134.A0A0L0HKH1"/>
<dbReference type="PANTHER" id="PTHR11661">
    <property type="entry name" value="60S RIBOSOMAL PROTEIN L12"/>
    <property type="match status" value="1"/>
</dbReference>
<dbReference type="AlphaFoldDB" id="A0A0L0HKH1"/>
<feature type="domain" description="Large ribosomal subunit protein uL11 C-terminal" evidence="6">
    <location>
        <begin position="77"/>
        <end position="147"/>
    </location>
</feature>
<reference evidence="8 9" key="1">
    <citation type="submission" date="2009-08" db="EMBL/GenBank/DDBJ databases">
        <title>The Genome Sequence of Spizellomyces punctatus strain DAOM BR117.</title>
        <authorList>
            <consortium name="The Broad Institute Genome Sequencing Platform"/>
            <person name="Russ C."/>
            <person name="Cuomo C."/>
            <person name="Shea T."/>
            <person name="Young S.K."/>
            <person name="Zeng Q."/>
            <person name="Koehrsen M."/>
            <person name="Haas B."/>
            <person name="Borodovsky M."/>
            <person name="Guigo R."/>
            <person name="Alvarado L."/>
            <person name="Berlin A."/>
            <person name="Bochicchio J."/>
            <person name="Borenstein D."/>
            <person name="Chapman S."/>
            <person name="Chen Z."/>
            <person name="Engels R."/>
            <person name="Freedman E."/>
            <person name="Gellesch M."/>
            <person name="Goldberg J."/>
            <person name="Griggs A."/>
            <person name="Gujja S."/>
            <person name="Heiman D."/>
            <person name="Hepburn T."/>
            <person name="Howarth C."/>
            <person name="Jen D."/>
            <person name="Larson L."/>
            <person name="Lewis B."/>
            <person name="Mehta T."/>
            <person name="Park D."/>
            <person name="Pearson M."/>
            <person name="Roberts A."/>
            <person name="Saif S."/>
            <person name="Shenoy N."/>
            <person name="Sisk P."/>
            <person name="Stolte C."/>
            <person name="Sykes S."/>
            <person name="Thomson T."/>
            <person name="Walk T."/>
            <person name="White J."/>
            <person name="Yandava C."/>
            <person name="Burger G."/>
            <person name="Gray M.W."/>
            <person name="Holland P.W.H."/>
            <person name="King N."/>
            <person name="Lang F.B.F."/>
            <person name="Roger A.J."/>
            <person name="Ruiz-Trillo I."/>
            <person name="Lander E."/>
            <person name="Nusbaum C."/>
        </authorList>
    </citation>
    <scope>NUCLEOTIDE SEQUENCE [LARGE SCALE GENOMIC DNA]</scope>
    <source>
        <strain evidence="8 9">DAOM BR117</strain>
    </source>
</reference>
<dbReference type="CDD" id="cd00349">
    <property type="entry name" value="Ribosomal_L11"/>
    <property type="match status" value="1"/>
</dbReference>
<organism evidence="8 9">
    <name type="scientific">Spizellomyces punctatus (strain DAOM BR117)</name>
    <dbReference type="NCBI Taxonomy" id="645134"/>
    <lineage>
        <taxon>Eukaryota</taxon>
        <taxon>Fungi</taxon>
        <taxon>Fungi incertae sedis</taxon>
        <taxon>Chytridiomycota</taxon>
        <taxon>Chytridiomycota incertae sedis</taxon>
        <taxon>Chytridiomycetes</taxon>
        <taxon>Spizellomycetales</taxon>
        <taxon>Spizellomycetaceae</taxon>
        <taxon>Spizellomyces</taxon>
    </lineage>
</organism>
<dbReference type="GO" id="GO:0070180">
    <property type="term" value="F:large ribosomal subunit rRNA binding"/>
    <property type="evidence" value="ECO:0007669"/>
    <property type="project" value="TreeGrafter"/>
</dbReference>
<dbReference type="PANTHER" id="PTHR11661:SF1">
    <property type="entry name" value="LARGE RIBOSOMAL SUBUNIT PROTEIN UL11M"/>
    <property type="match status" value="1"/>
</dbReference>
<dbReference type="RefSeq" id="XP_016609616.1">
    <property type="nucleotide sequence ID" value="XM_016751645.1"/>
</dbReference>
<evidence type="ECO:0000256" key="1">
    <source>
        <dbReference type="ARBA" id="ARBA00010537"/>
    </source>
</evidence>
<evidence type="ECO:0000313" key="9">
    <source>
        <dbReference type="Proteomes" id="UP000053201"/>
    </source>
</evidence>
<accession>A0A0L0HKH1</accession>
<dbReference type="GO" id="GO:0005762">
    <property type="term" value="C:mitochondrial large ribosomal subunit"/>
    <property type="evidence" value="ECO:0007669"/>
    <property type="project" value="TreeGrafter"/>
</dbReference>
<dbReference type="NCBIfam" id="TIGR01632">
    <property type="entry name" value="L11_bact"/>
    <property type="match status" value="1"/>
</dbReference>
<dbReference type="SUPFAM" id="SSF54747">
    <property type="entry name" value="Ribosomal L11/L12e N-terminal domain"/>
    <property type="match status" value="1"/>
</dbReference>
<evidence type="ECO:0000256" key="5">
    <source>
        <dbReference type="RuleBase" id="RU003978"/>
    </source>
</evidence>
<dbReference type="GO" id="GO:0003735">
    <property type="term" value="F:structural constituent of ribosome"/>
    <property type="evidence" value="ECO:0007669"/>
    <property type="project" value="InterPro"/>
</dbReference>
<protein>
    <recommendedName>
        <fullName evidence="4">Large ribosomal subunit protein uL11m</fullName>
    </recommendedName>
</protein>
<dbReference type="Gene3D" id="1.10.10.250">
    <property type="entry name" value="Ribosomal protein L11, C-terminal domain"/>
    <property type="match status" value="1"/>
</dbReference>
<dbReference type="InterPro" id="IPR036769">
    <property type="entry name" value="Ribosomal_uL11_C_sf"/>
</dbReference>
<dbReference type="FunCoup" id="A0A0L0HKH1">
    <property type="interactions" value="237"/>
</dbReference>
<evidence type="ECO:0000256" key="4">
    <source>
        <dbReference type="ARBA" id="ARBA00040104"/>
    </source>
</evidence>
<evidence type="ECO:0000313" key="8">
    <source>
        <dbReference type="EMBL" id="KND01577.1"/>
    </source>
</evidence>
<name>A0A0L0HKH1_SPIPD</name>
<feature type="domain" description="Large ribosomal subunit protein uL11 N-terminal" evidence="7">
    <location>
        <begin position="15"/>
        <end position="72"/>
    </location>
</feature>
<dbReference type="VEuPathDB" id="FungiDB:SPPG_03375"/>
<dbReference type="GeneID" id="27686897"/>
<dbReference type="InterPro" id="IPR020784">
    <property type="entry name" value="Ribosomal_uL11_N"/>
</dbReference>
<dbReference type="Pfam" id="PF03946">
    <property type="entry name" value="Ribosomal_L11_N"/>
    <property type="match status" value="1"/>
</dbReference>
<dbReference type="OMA" id="CKQFNAK"/>
<keyword evidence="3 5" id="KW-0687">Ribonucleoprotein</keyword>
<dbReference type="Proteomes" id="UP000053201">
    <property type="component" value="Unassembled WGS sequence"/>
</dbReference>
<dbReference type="InterPro" id="IPR006519">
    <property type="entry name" value="Ribosomal_uL11_bac-typ"/>
</dbReference>
<gene>
    <name evidence="8" type="ORF">SPPG_03375</name>
</gene>